<gene>
    <name evidence="2" type="ORF">BDV38DRAFT_69086</name>
</gene>
<dbReference type="PANTHER" id="PTHR37017">
    <property type="entry name" value="AB HYDROLASE-1 DOMAIN-CONTAINING PROTEIN-RELATED"/>
    <property type="match status" value="1"/>
</dbReference>
<sequence length="246" mass="26357">MATTKPTIVFVPGAWSSPAGFDVVRRLLESQGVPTAAVAHPSTGVEPPSQTLSDDVANLRASLEHETGQGREVILVAHSYGGFVASDAAEGYGLAQRKAVNRKGGIIAILYIAAFLGNKGMTITDLAGGSLPPFMQLDGLYCRMIGEADVLFNGLDPQDQETRVSELVHTASAVFRSPISYEPWHTVPCYYLICEGDNAVPPSAQEAIVQTAGKMKTYRCDSSHCPFLSVPEKVVEVLESMIQEQC</sequence>
<dbReference type="GeneID" id="43647987"/>
<keyword evidence="2" id="KW-0378">Hydrolase</keyword>
<proteinExistence type="predicted"/>
<feature type="domain" description="AB hydrolase-1" evidence="1">
    <location>
        <begin position="8"/>
        <end position="236"/>
    </location>
</feature>
<keyword evidence="3" id="KW-1185">Reference proteome</keyword>
<dbReference type="PANTHER" id="PTHR37017:SF11">
    <property type="entry name" value="ESTERASE_LIPASE_THIOESTERASE DOMAIN-CONTAINING PROTEIN"/>
    <property type="match status" value="1"/>
</dbReference>
<protein>
    <submittedName>
        <fullName evidence="2">Alpha/beta hydrolase fold-1</fullName>
    </submittedName>
</protein>
<dbReference type="OrthoDB" id="1263307at2759"/>
<dbReference type="Gene3D" id="3.40.50.1820">
    <property type="entry name" value="alpha/beta hydrolase"/>
    <property type="match status" value="1"/>
</dbReference>
<reference evidence="2 3" key="1">
    <citation type="submission" date="2019-04" db="EMBL/GenBank/DDBJ databases">
        <title>Friends and foes A comparative genomics study of 23 Aspergillus species from section Flavi.</title>
        <authorList>
            <consortium name="DOE Joint Genome Institute"/>
            <person name="Kjaerbolling I."/>
            <person name="Vesth T."/>
            <person name="Frisvad J.C."/>
            <person name="Nybo J.L."/>
            <person name="Theobald S."/>
            <person name="Kildgaard S."/>
            <person name="Isbrandt T."/>
            <person name="Kuo A."/>
            <person name="Sato A."/>
            <person name="Lyhne E.K."/>
            <person name="Kogle M.E."/>
            <person name="Wiebenga A."/>
            <person name="Kun R.S."/>
            <person name="Lubbers R.J."/>
            <person name="Makela M.R."/>
            <person name="Barry K."/>
            <person name="Chovatia M."/>
            <person name="Clum A."/>
            <person name="Daum C."/>
            <person name="Haridas S."/>
            <person name="He G."/>
            <person name="LaButti K."/>
            <person name="Lipzen A."/>
            <person name="Mondo S."/>
            <person name="Riley R."/>
            <person name="Salamov A."/>
            <person name="Simmons B.A."/>
            <person name="Magnuson J.K."/>
            <person name="Henrissat B."/>
            <person name="Mortensen U.H."/>
            <person name="Larsen T.O."/>
            <person name="Devries R.P."/>
            <person name="Grigoriev I.V."/>
            <person name="Machida M."/>
            <person name="Baker S.E."/>
            <person name="Andersen M.R."/>
        </authorList>
    </citation>
    <scope>NUCLEOTIDE SEQUENCE [LARGE SCALE GENOMIC DNA]</scope>
    <source>
        <strain evidence="2 3">CBS 117625</strain>
    </source>
</reference>
<dbReference type="EMBL" id="ML743570">
    <property type="protein sequence ID" value="KAE8138649.1"/>
    <property type="molecule type" value="Genomic_DNA"/>
</dbReference>
<dbReference type="RefSeq" id="XP_031914712.1">
    <property type="nucleotide sequence ID" value="XM_032063777.1"/>
</dbReference>
<dbReference type="Proteomes" id="UP000325672">
    <property type="component" value="Unassembled WGS sequence"/>
</dbReference>
<dbReference type="InterPro" id="IPR052897">
    <property type="entry name" value="Sec-Metab_Biosynth_Hydrolase"/>
</dbReference>
<dbReference type="SUPFAM" id="SSF53474">
    <property type="entry name" value="alpha/beta-Hydrolases"/>
    <property type="match status" value="1"/>
</dbReference>
<dbReference type="InterPro" id="IPR000073">
    <property type="entry name" value="AB_hydrolase_1"/>
</dbReference>
<organism evidence="2 3">
    <name type="scientific">Aspergillus pseudotamarii</name>
    <dbReference type="NCBI Taxonomy" id="132259"/>
    <lineage>
        <taxon>Eukaryota</taxon>
        <taxon>Fungi</taxon>
        <taxon>Dikarya</taxon>
        <taxon>Ascomycota</taxon>
        <taxon>Pezizomycotina</taxon>
        <taxon>Eurotiomycetes</taxon>
        <taxon>Eurotiomycetidae</taxon>
        <taxon>Eurotiales</taxon>
        <taxon>Aspergillaceae</taxon>
        <taxon>Aspergillus</taxon>
        <taxon>Aspergillus subgen. Circumdati</taxon>
    </lineage>
</organism>
<evidence type="ECO:0000313" key="2">
    <source>
        <dbReference type="EMBL" id="KAE8138649.1"/>
    </source>
</evidence>
<dbReference type="InterPro" id="IPR029058">
    <property type="entry name" value="AB_hydrolase_fold"/>
</dbReference>
<dbReference type="Pfam" id="PF12697">
    <property type="entry name" value="Abhydrolase_6"/>
    <property type="match status" value="1"/>
</dbReference>
<accession>A0A5N6SXX5</accession>
<evidence type="ECO:0000313" key="3">
    <source>
        <dbReference type="Proteomes" id="UP000325672"/>
    </source>
</evidence>
<name>A0A5N6SXX5_ASPPS</name>
<dbReference type="AlphaFoldDB" id="A0A5N6SXX5"/>
<evidence type="ECO:0000259" key="1">
    <source>
        <dbReference type="Pfam" id="PF12697"/>
    </source>
</evidence>
<dbReference type="GO" id="GO:0016787">
    <property type="term" value="F:hydrolase activity"/>
    <property type="evidence" value="ECO:0007669"/>
    <property type="project" value="UniProtKB-KW"/>
</dbReference>